<evidence type="ECO:0000313" key="2">
    <source>
        <dbReference type="EMBL" id="KAK7881001.1"/>
    </source>
</evidence>
<gene>
    <name evidence="2" type="ORF">WMY93_030590</name>
</gene>
<evidence type="ECO:0000256" key="1">
    <source>
        <dbReference type="SAM" id="MobiDB-lite"/>
    </source>
</evidence>
<protein>
    <submittedName>
        <fullName evidence="2">Uncharacterized protein</fullName>
    </submittedName>
</protein>
<proteinExistence type="predicted"/>
<dbReference type="Proteomes" id="UP001460270">
    <property type="component" value="Unassembled WGS sequence"/>
</dbReference>
<organism evidence="2 3">
    <name type="scientific">Mugilogobius chulae</name>
    <name type="common">yellowstripe goby</name>
    <dbReference type="NCBI Taxonomy" id="88201"/>
    <lineage>
        <taxon>Eukaryota</taxon>
        <taxon>Metazoa</taxon>
        <taxon>Chordata</taxon>
        <taxon>Craniata</taxon>
        <taxon>Vertebrata</taxon>
        <taxon>Euteleostomi</taxon>
        <taxon>Actinopterygii</taxon>
        <taxon>Neopterygii</taxon>
        <taxon>Teleostei</taxon>
        <taxon>Neoteleostei</taxon>
        <taxon>Acanthomorphata</taxon>
        <taxon>Gobiaria</taxon>
        <taxon>Gobiiformes</taxon>
        <taxon>Gobioidei</taxon>
        <taxon>Gobiidae</taxon>
        <taxon>Gobionellinae</taxon>
        <taxon>Mugilogobius</taxon>
    </lineage>
</organism>
<feature type="compositionally biased region" description="Basic and acidic residues" evidence="1">
    <location>
        <begin position="63"/>
        <end position="97"/>
    </location>
</feature>
<evidence type="ECO:0000313" key="3">
    <source>
        <dbReference type="Proteomes" id="UP001460270"/>
    </source>
</evidence>
<sequence length="97" mass="11112">MSFCEAAHQRSPFPLLIFQAACGSTISSNGRDLGRRSISIGAAKTRPKALEKRRERRRGRGRGGRDGERRDVDKRVESIREEEEERGRREKRDVCRG</sequence>
<feature type="region of interest" description="Disordered" evidence="1">
    <location>
        <begin position="27"/>
        <end position="97"/>
    </location>
</feature>
<dbReference type="AlphaFoldDB" id="A0AAW0MRN6"/>
<name>A0AAW0MRN6_9GOBI</name>
<comment type="caution">
    <text evidence="2">The sequence shown here is derived from an EMBL/GenBank/DDBJ whole genome shotgun (WGS) entry which is preliminary data.</text>
</comment>
<dbReference type="EMBL" id="JBBPFD010000032">
    <property type="protein sequence ID" value="KAK7881001.1"/>
    <property type="molecule type" value="Genomic_DNA"/>
</dbReference>
<accession>A0AAW0MRN6</accession>
<feature type="non-terminal residue" evidence="2">
    <location>
        <position position="97"/>
    </location>
</feature>
<keyword evidence="3" id="KW-1185">Reference proteome</keyword>
<reference evidence="3" key="1">
    <citation type="submission" date="2024-04" db="EMBL/GenBank/DDBJ databases">
        <title>Salinicola lusitanus LLJ914,a marine bacterium isolated from the Okinawa Trough.</title>
        <authorList>
            <person name="Li J."/>
        </authorList>
    </citation>
    <scope>NUCLEOTIDE SEQUENCE [LARGE SCALE GENOMIC DNA]</scope>
</reference>